<feature type="non-terminal residue" evidence="2">
    <location>
        <position position="1"/>
    </location>
</feature>
<dbReference type="AlphaFoldDB" id="A0A9D2CBU3"/>
<sequence length="109" mass="12495">GRGRERRNEERVKKSEAKRASHNSPKQPHSPEAVPRNKIPANMVCRDFLLSWLRKSRKIGRFSPPNFEHFKFISVSTATFAAGLRKLCTFFAAPNQAQHPVANRLKQKT</sequence>
<comment type="caution">
    <text evidence="2">The sequence shown here is derived from an EMBL/GenBank/DDBJ whole genome shotgun (WGS) entry which is preliminary data.</text>
</comment>
<gene>
    <name evidence="2" type="ORF">H9828_02555</name>
</gene>
<name>A0A9D2CBU3_9BACT</name>
<organism evidence="2 3">
    <name type="scientific">Candidatus Alistipes intestinigallinarum</name>
    <dbReference type="NCBI Taxonomy" id="2838440"/>
    <lineage>
        <taxon>Bacteria</taxon>
        <taxon>Pseudomonadati</taxon>
        <taxon>Bacteroidota</taxon>
        <taxon>Bacteroidia</taxon>
        <taxon>Bacteroidales</taxon>
        <taxon>Rikenellaceae</taxon>
        <taxon>Alistipes</taxon>
    </lineage>
</organism>
<dbReference type="Proteomes" id="UP000886844">
    <property type="component" value="Unassembled WGS sequence"/>
</dbReference>
<reference evidence="2" key="1">
    <citation type="journal article" date="2021" name="PeerJ">
        <title>Extensive microbial diversity within the chicken gut microbiome revealed by metagenomics and culture.</title>
        <authorList>
            <person name="Gilroy R."/>
            <person name="Ravi A."/>
            <person name="Getino M."/>
            <person name="Pursley I."/>
            <person name="Horton D.L."/>
            <person name="Alikhan N.F."/>
            <person name="Baker D."/>
            <person name="Gharbi K."/>
            <person name="Hall N."/>
            <person name="Watson M."/>
            <person name="Adriaenssens E.M."/>
            <person name="Foster-Nyarko E."/>
            <person name="Jarju S."/>
            <person name="Secka A."/>
            <person name="Antonio M."/>
            <person name="Oren A."/>
            <person name="Chaudhuri R.R."/>
            <person name="La Ragione R."/>
            <person name="Hildebrand F."/>
            <person name="Pallen M.J."/>
        </authorList>
    </citation>
    <scope>NUCLEOTIDE SEQUENCE</scope>
    <source>
        <strain evidence="2">5134</strain>
    </source>
</reference>
<reference evidence="2" key="2">
    <citation type="submission" date="2021-04" db="EMBL/GenBank/DDBJ databases">
        <authorList>
            <person name="Gilroy R."/>
        </authorList>
    </citation>
    <scope>NUCLEOTIDE SEQUENCE</scope>
    <source>
        <strain evidence="2">5134</strain>
    </source>
</reference>
<feature type="compositionally biased region" description="Basic and acidic residues" evidence="1">
    <location>
        <begin position="1"/>
        <end position="19"/>
    </location>
</feature>
<proteinExistence type="predicted"/>
<evidence type="ECO:0000313" key="3">
    <source>
        <dbReference type="Proteomes" id="UP000886844"/>
    </source>
</evidence>
<protein>
    <submittedName>
        <fullName evidence="2">Uncharacterized protein</fullName>
    </submittedName>
</protein>
<dbReference type="EMBL" id="DXDA01000021">
    <property type="protein sequence ID" value="HIY68283.1"/>
    <property type="molecule type" value="Genomic_DNA"/>
</dbReference>
<feature type="region of interest" description="Disordered" evidence="1">
    <location>
        <begin position="1"/>
        <end position="38"/>
    </location>
</feature>
<evidence type="ECO:0000313" key="2">
    <source>
        <dbReference type="EMBL" id="HIY68283.1"/>
    </source>
</evidence>
<accession>A0A9D2CBU3</accession>
<evidence type="ECO:0000256" key="1">
    <source>
        <dbReference type="SAM" id="MobiDB-lite"/>
    </source>
</evidence>